<accession>A0ABQ2UQG5</accession>
<comment type="caution">
    <text evidence="2">The sequence shown here is derived from an EMBL/GenBank/DDBJ whole genome shotgun (WGS) entry which is preliminary data.</text>
</comment>
<reference evidence="3" key="1">
    <citation type="journal article" date="2019" name="Int. J. Syst. Evol. Microbiol.">
        <title>The Global Catalogue of Microorganisms (GCM) 10K type strain sequencing project: providing services to taxonomists for standard genome sequencing and annotation.</title>
        <authorList>
            <consortium name="The Broad Institute Genomics Platform"/>
            <consortium name="The Broad Institute Genome Sequencing Center for Infectious Disease"/>
            <person name="Wu L."/>
            <person name="Ma J."/>
        </authorList>
    </citation>
    <scope>NUCLEOTIDE SEQUENCE [LARGE SCALE GENOMIC DNA]</scope>
    <source>
        <strain evidence="3">JCM 3399</strain>
    </source>
</reference>
<sequence length="73" mass="7381">MKYDVLQIVGAVLTAVAAQSAVHLLIDHGSTGLLGGLGVGFPVLLTAYAALTTAGVLLGGWSHARAKALGRRN</sequence>
<keyword evidence="3" id="KW-1185">Reference proteome</keyword>
<evidence type="ECO:0000256" key="1">
    <source>
        <dbReference type="SAM" id="Phobius"/>
    </source>
</evidence>
<keyword evidence="1" id="KW-0812">Transmembrane</keyword>
<keyword evidence="1" id="KW-0472">Membrane</keyword>
<gene>
    <name evidence="2" type="ORF">GCM10010211_07490</name>
</gene>
<keyword evidence="1" id="KW-1133">Transmembrane helix</keyword>
<protein>
    <submittedName>
        <fullName evidence="2">Uncharacterized protein</fullName>
    </submittedName>
</protein>
<name>A0ABQ2UQG5_9ACTN</name>
<evidence type="ECO:0000313" key="2">
    <source>
        <dbReference type="EMBL" id="GGU46470.1"/>
    </source>
</evidence>
<evidence type="ECO:0000313" key="3">
    <source>
        <dbReference type="Proteomes" id="UP000654471"/>
    </source>
</evidence>
<feature type="transmembrane region" description="Helical" evidence="1">
    <location>
        <begin position="34"/>
        <end position="61"/>
    </location>
</feature>
<dbReference type="Proteomes" id="UP000654471">
    <property type="component" value="Unassembled WGS sequence"/>
</dbReference>
<dbReference type="RefSeq" id="WP_189296328.1">
    <property type="nucleotide sequence ID" value="NZ_BMRP01000002.1"/>
</dbReference>
<dbReference type="EMBL" id="BMRP01000002">
    <property type="protein sequence ID" value="GGU46470.1"/>
    <property type="molecule type" value="Genomic_DNA"/>
</dbReference>
<organism evidence="2 3">
    <name type="scientific">Streptomyces albospinus</name>
    <dbReference type="NCBI Taxonomy" id="285515"/>
    <lineage>
        <taxon>Bacteria</taxon>
        <taxon>Bacillati</taxon>
        <taxon>Actinomycetota</taxon>
        <taxon>Actinomycetes</taxon>
        <taxon>Kitasatosporales</taxon>
        <taxon>Streptomycetaceae</taxon>
        <taxon>Streptomyces</taxon>
    </lineage>
</organism>
<proteinExistence type="predicted"/>